<dbReference type="PANTHER" id="PTHR42749:SF8">
    <property type="entry name" value="HSP70 FAMILY PROTEIN (AFU_ORTHOLOGUE AFUA_3G13740)"/>
    <property type="match status" value="1"/>
</dbReference>
<proteinExistence type="predicted"/>
<accession>A0A9P7KX41</accession>
<sequence length="666" mass="74634">YLFCPSVYFTMVFSNGESGRVVVAVDFGETNSAVAYTLVPQGIPSETMTKEHVKTVRNYPSGMVVTKNDPMRLEVPTQLLYPQGWVFRPLDELRAAPPETGVDGDGDGDDQMNHGSQLLWGYQVLEETMQITAHGNGDTLLYGFKVFMDRVYNDETPRHHVIEALTRLGDNNAGRKIPNQIMQKRFNITSSEIVICVPVIWSQRALRNMQTCISVAAKLAGFPGISHEDDCIGNIFIVSEPEAAATWLLAQGSRIRKNTAFTILDAGGGTCDALTYSVTRELPFRLRKQPLRHSGDYCGSKALNEGVHRLVYNLLRDHTYLESDGVTIAGITRKLIDHDLDKIKKPGWSADVKNYDWRAQVLGIKFDPGNPNAGRYNNTPLVSHRLTIRAEPINAIFRKVCGQVADIMEAQVVEGLKTGVRIEKVVLVGGFAESRFLCRCLEARLAEINAQHSLCAEIYRPDNDWAPMVDAVAAGGVLRALDKENGPIRKLKSSYGVGRYEIYDPDVHQGQETVPAFHNGKTYVSTIRWVCKMNKIMSPKFETVEDRIHTFPHWNKDRTVNKGPFFCTDEVYVSDSVHLDHLSVDDEHNEGSEMICILKNEITRFYKPGLGAMNPFKKCGRAHWEFQYQLVYVIDGLNMRCFQRYNGETFGELKIGCAPGLPSGSK</sequence>
<keyword evidence="2" id="KW-1185">Reference proteome</keyword>
<comment type="caution">
    <text evidence="1">The sequence shown here is derived from an EMBL/GenBank/DDBJ whole genome shotgun (WGS) entry which is preliminary data.</text>
</comment>
<organism evidence="1 2">
    <name type="scientific">Fusarium avenaceum</name>
    <dbReference type="NCBI Taxonomy" id="40199"/>
    <lineage>
        <taxon>Eukaryota</taxon>
        <taxon>Fungi</taxon>
        <taxon>Dikarya</taxon>
        <taxon>Ascomycota</taxon>
        <taxon>Pezizomycotina</taxon>
        <taxon>Sordariomycetes</taxon>
        <taxon>Hypocreomycetidae</taxon>
        <taxon>Hypocreales</taxon>
        <taxon>Nectriaceae</taxon>
        <taxon>Fusarium</taxon>
        <taxon>Fusarium tricinctum species complex</taxon>
    </lineage>
</organism>
<dbReference type="PANTHER" id="PTHR42749">
    <property type="entry name" value="CELL SHAPE-DETERMINING PROTEIN MREB"/>
    <property type="match status" value="1"/>
</dbReference>
<dbReference type="InterPro" id="IPR043129">
    <property type="entry name" value="ATPase_NBD"/>
</dbReference>
<evidence type="ECO:0000313" key="1">
    <source>
        <dbReference type="EMBL" id="KAG5662071.1"/>
    </source>
</evidence>
<evidence type="ECO:0008006" key="3">
    <source>
        <dbReference type="Google" id="ProtNLM"/>
    </source>
</evidence>
<evidence type="ECO:0000313" key="2">
    <source>
        <dbReference type="Proteomes" id="UP000782241"/>
    </source>
</evidence>
<dbReference type="CDD" id="cd10170">
    <property type="entry name" value="ASKHA_NBD_HSP70"/>
    <property type="match status" value="1"/>
</dbReference>
<gene>
    <name evidence="1" type="ORF">KAF25_004310</name>
</gene>
<dbReference type="SUPFAM" id="SSF53067">
    <property type="entry name" value="Actin-like ATPase domain"/>
    <property type="match status" value="2"/>
</dbReference>
<protein>
    <recommendedName>
        <fullName evidence="3">Actin-like ATPase domain-containing protein</fullName>
    </recommendedName>
</protein>
<feature type="non-terminal residue" evidence="1">
    <location>
        <position position="1"/>
    </location>
</feature>
<dbReference type="AlphaFoldDB" id="A0A9P7KX41"/>
<dbReference type="Gene3D" id="3.30.420.40">
    <property type="match status" value="1"/>
</dbReference>
<name>A0A9P7KX41_9HYPO</name>
<dbReference type="EMBL" id="JAGPUO010000006">
    <property type="protein sequence ID" value="KAG5662071.1"/>
    <property type="molecule type" value="Genomic_DNA"/>
</dbReference>
<reference evidence="1" key="1">
    <citation type="submission" date="2021-04" db="EMBL/GenBank/DDBJ databases">
        <title>Draft genome of Fusarium avenaceum strain F156N33, isolated from an atmospheric sample in Virginia.</title>
        <authorList>
            <person name="Yang S."/>
            <person name="Vinatzer B.A."/>
            <person name="Coleman J."/>
        </authorList>
    </citation>
    <scope>NUCLEOTIDE SEQUENCE</scope>
    <source>
        <strain evidence="1">F156N33</strain>
    </source>
</reference>
<dbReference type="Proteomes" id="UP000782241">
    <property type="component" value="Unassembled WGS sequence"/>
</dbReference>